<dbReference type="AlphaFoldDB" id="A0AAV9PBH3"/>
<evidence type="ECO:0000313" key="10">
    <source>
        <dbReference type="Proteomes" id="UP001337655"/>
    </source>
</evidence>
<name>A0AAV9PBH3_9PEZI</name>
<feature type="domain" description="Rhodopsin" evidence="8">
    <location>
        <begin position="31"/>
        <end position="270"/>
    </location>
</feature>
<accession>A0AAV9PBH3</accession>
<sequence>MPPPVAVTELGPTVIGVMWMETIVTLILIIMRLYCRAYLMTGRVGWDDWLMAASWVFLVGYTSTCTAATRWGFGRHMGELSFEQFAVANLLEICGQTCYLVAMVLSKGSVAAFLVRITPVLWHRVTLWVIMAGFTIIAFLCALLNWLQCFPTAFVWDKTVKGGHCWMSITPVALTAGGVSCFVDFAFAAFPWQIVYKLNMPKREKLNIALALSLGVFAGICGIIRTYELQGLSAVDYSYDTVPLVLWAASELAITIICANIPLLQPLIRKVRGQSTLHSDHSPASYPSQPTIGGGRKKSGSNGKMFGSDSVTELQDTGALRSDLGAERGRGNTKTSVGHSMPRSGSDESILREAREGHIYVREDVSVSRK</sequence>
<comment type="similarity">
    <text evidence="5">Belongs to the SAT4 family.</text>
</comment>
<dbReference type="GO" id="GO:0016020">
    <property type="term" value="C:membrane"/>
    <property type="evidence" value="ECO:0007669"/>
    <property type="project" value="UniProtKB-SubCell"/>
</dbReference>
<dbReference type="RefSeq" id="XP_064659787.1">
    <property type="nucleotide sequence ID" value="XM_064802426.1"/>
</dbReference>
<evidence type="ECO:0000256" key="5">
    <source>
        <dbReference type="ARBA" id="ARBA00038359"/>
    </source>
</evidence>
<evidence type="ECO:0000256" key="3">
    <source>
        <dbReference type="ARBA" id="ARBA00022989"/>
    </source>
</evidence>
<protein>
    <recommendedName>
        <fullName evidence="8">Rhodopsin domain-containing protein</fullName>
    </recommendedName>
</protein>
<feature type="transmembrane region" description="Helical" evidence="7">
    <location>
        <begin position="206"/>
        <end position="225"/>
    </location>
</feature>
<feature type="transmembrane region" description="Helical" evidence="7">
    <location>
        <begin position="52"/>
        <end position="73"/>
    </location>
</feature>
<feature type="transmembrane region" description="Helical" evidence="7">
    <location>
        <begin position="12"/>
        <end position="31"/>
    </location>
</feature>
<feature type="transmembrane region" description="Helical" evidence="7">
    <location>
        <begin position="85"/>
        <end position="105"/>
    </location>
</feature>
<dbReference type="InterPro" id="IPR049326">
    <property type="entry name" value="Rhodopsin_dom_fungi"/>
</dbReference>
<comment type="caution">
    <text evidence="9">The sequence shown here is derived from an EMBL/GenBank/DDBJ whole genome shotgun (WGS) entry which is preliminary data.</text>
</comment>
<comment type="subcellular location">
    <subcellularLocation>
        <location evidence="1">Membrane</location>
        <topology evidence="1">Multi-pass membrane protein</topology>
    </subcellularLocation>
</comment>
<evidence type="ECO:0000256" key="7">
    <source>
        <dbReference type="SAM" id="Phobius"/>
    </source>
</evidence>
<dbReference type="Proteomes" id="UP001337655">
    <property type="component" value="Unassembled WGS sequence"/>
</dbReference>
<dbReference type="InterPro" id="IPR052337">
    <property type="entry name" value="SAT4-like"/>
</dbReference>
<evidence type="ECO:0000256" key="6">
    <source>
        <dbReference type="SAM" id="MobiDB-lite"/>
    </source>
</evidence>
<evidence type="ECO:0000313" key="9">
    <source>
        <dbReference type="EMBL" id="KAK5170589.1"/>
    </source>
</evidence>
<feature type="transmembrane region" description="Helical" evidence="7">
    <location>
        <begin position="166"/>
        <end position="194"/>
    </location>
</feature>
<keyword evidence="4 7" id="KW-0472">Membrane</keyword>
<evidence type="ECO:0000256" key="2">
    <source>
        <dbReference type="ARBA" id="ARBA00022692"/>
    </source>
</evidence>
<evidence type="ECO:0000259" key="8">
    <source>
        <dbReference type="Pfam" id="PF20684"/>
    </source>
</evidence>
<dbReference type="GeneID" id="89926522"/>
<keyword evidence="2 7" id="KW-0812">Transmembrane</keyword>
<feature type="compositionally biased region" description="Basic and acidic residues" evidence="6">
    <location>
        <begin position="345"/>
        <end position="357"/>
    </location>
</feature>
<organism evidence="9 10">
    <name type="scientific">Saxophila tyrrhenica</name>
    <dbReference type="NCBI Taxonomy" id="1690608"/>
    <lineage>
        <taxon>Eukaryota</taxon>
        <taxon>Fungi</taxon>
        <taxon>Dikarya</taxon>
        <taxon>Ascomycota</taxon>
        <taxon>Pezizomycotina</taxon>
        <taxon>Dothideomycetes</taxon>
        <taxon>Dothideomycetidae</taxon>
        <taxon>Mycosphaerellales</taxon>
        <taxon>Extremaceae</taxon>
        <taxon>Saxophila</taxon>
    </lineage>
</organism>
<dbReference type="PANTHER" id="PTHR33048:SF93">
    <property type="entry name" value="INTEGRAL MEMBRANE PROTEIN"/>
    <property type="match status" value="1"/>
</dbReference>
<feature type="transmembrane region" description="Helical" evidence="7">
    <location>
        <begin position="245"/>
        <end position="264"/>
    </location>
</feature>
<feature type="region of interest" description="Disordered" evidence="6">
    <location>
        <begin position="278"/>
        <end position="357"/>
    </location>
</feature>
<evidence type="ECO:0000256" key="1">
    <source>
        <dbReference type="ARBA" id="ARBA00004141"/>
    </source>
</evidence>
<evidence type="ECO:0000256" key="4">
    <source>
        <dbReference type="ARBA" id="ARBA00023136"/>
    </source>
</evidence>
<keyword evidence="10" id="KW-1185">Reference proteome</keyword>
<feature type="transmembrane region" description="Helical" evidence="7">
    <location>
        <begin position="125"/>
        <end position="146"/>
    </location>
</feature>
<dbReference type="Pfam" id="PF20684">
    <property type="entry name" value="Fung_rhodopsin"/>
    <property type="match status" value="1"/>
</dbReference>
<reference evidence="9 10" key="1">
    <citation type="submission" date="2023-08" db="EMBL/GenBank/DDBJ databases">
        <title>Black Yeasts Isolated from many extreme environments.</title>
        <authorList>
            <person name="Coleine C."/>
            <person name="Stajich J.E."/>
            <person name="Selbmann L."/>
        </authorList>
    </citation>
    <scope>NUCLEOTIDE SEQUENCE [LARGE SCALE GENOMIC DNA]</scope>
    <source>
        <strain evidence="9 10">CCFEE 5935</strain>
    </source>
</reference>
<proteinExistence type="inferred from homology"/>
<keyword evidence="3 7" id="KW-1133">Transmembrane helix</keyword>
<dbReference type="PANTHER" id="PTHR33048">
    <property type="entry name" value="PTH11-LIKE INTEGRAL MEMBRANE PROTEIN (AFU_ORTHOLOGUE AFUA_5G11245)"/>
    <property type="match status" value="1"/>
</dbReference>
<dbReference type="EMBL" id="JAVRRT010000007">
    <property type="protein sequence ID" value="KAK5170589.1"/>
    <property type="molecule type" value="Genomic_DNA"/>
</dbReference>
<gene>
    <name evidence="9" type="ORF">LTR77_005178</name>
</gene>